<dbReference type="SMART" id="SM00353">
    <property type="entry name" value="HLH"/>
    <property type="match status" value="1"/>
</dbReference>
<dbReference type="Gene3D" id="4.10.280.10">
    <property type="entry name" value="Helix-loop-helix DNA-binding domain"/>
    <property type="match status" value="1"/>
</dbReference>
<evidence type="ECO:0000256" key="4">
    <source>
        <dbReference type="ARBA" id="ARBA00023242"/>
    </source>
</evidence>
<keyword evidence="6" id="KW-0812">Transmembrane</keyword>
<dbReference type="GO" id="GO:0043565">
    <property type="term" value="F:sequence-specific DNA binding"/>
    <property type="evidence" value="ECO:0007669"/>
    <property type="project" value="TreeGrafter"/>
</dbReference>
<dbReference type="PANTHER" id="PTHR31945:SF20">
    <property type="entry name" value="TRANSCRIPTION FACTOR DYT1"/>
    <property type="match status" value="1"/>
</dbReference>
<evidence type="ECO:0000256" key="5">
    <source>
        <dbReference type="SAM" id="MobiDB-lite"/>
    </source>
</evidence>
<evidence type="ECO:0000259" key="7">
    <source>
        <dbReference type="SMART" id="SM00353"/>
    </source>
</evidence>
<accession>A0A9J6AEG2</accession>
<dbReference type="AlphaFoldDB" id="A0A9J6AEG2"/>
<dbReference type="SUPFAM" id="SSF47459">
    <property type="entry name" value="HLH, helix-loop-helix DNA-binding domain"/>
    <property type="match status" value="1"/>
</dbReference>
<dbReference type="Proteomes" id="UP000824120">
    <property type="component" value="Chromosome 2"/>
</dbReference>
<evidence type="ECO:0000256" key="6">
    <source>
        <dbReference type="SAM" id="Phobius"/>
    </source>
</evidence>
<name>A0A9J6AEG2_SOLCO</name>
<dbReference type="PANTHER" id="PTHR31945">
    <property type="entry name" value="TRANSCRIPTION FACTOR SCREAM2-RELATED"/>
    <property type="match status" value="1"/>
</dbReference>
<dbReference type="Pfam" id="PF22754">
    <property type="entry name" value="bHLH-TF_ACT-like_plant"/>
    <property type="match status" value="1"/>
</dbReference>
<keyword evidence="6" id="KW-1133">Transmembrane helix</keyword>
<dbReference type="InterPro" id="IPR051358">
    <property type="entry name" value="TF_AMS/ICE1/BHLH6-like"/>
</dbReference>
<evidence type="ECO:0000256" key="1">
    <source>
        <dbReference type="ARBA" id="ARBA00004123"/>
    </source>
</evidence>
<feature type="transmembrane region" description="Helical" evidence="6">
    <location>
        <begin position="284"/>
        <end position="303"/>
    </location>
</feature>
<organism evidence="8 9">
    <name type="scientific">Solanum commersonii</name>
    <name type="common">Commerson's wild potato</name>
    <name type="synonym">Commerson's nightshade</name>
    <dbReference type="NCBI Taxonomy" id="4109"/>
    <lineage>
        <taxon>Eukaryota</taxon>
        <taxon>Viridiplantae</taxon>
        <taxon>Streptophyta</taxon>
        <taxon>Embryophyta</taxon>
        <taxon>Tracheophyta</taxon>
        <taxon>Spermatophyta</taxon>
        <taxon>Magnoliopsida</taxon>
        <taxon>eudicotyledons</taxon>
        <taxon>Gunneridae</taxon>
        <taxon>Pentapetalae</taxon>
        <taxon>asterids</taxon>
        <taxon>lamiids</taxon>
        <taxon>Solanales</taxon>
        <taxon>Solanaceae</taxon>
        <taxon>Solanoideae</taxon>
        <taxon>Solaneae</taxon>
        <taxon>Solanum</taxon>
    </lineage>
</organism>
<keyword evidence="2" id="KW-0805">Transcription regulation</keyword>
<feature type="compositionally biased region" description="Basic and acidic residues" evidence="5">
    <location>
        <begin position="29"/>
        <end position="49"/>
    </location>
</feature>
<evidence type="ECO:0000313" key="9">
    <source>
        <dbReference type="Proteomes" id="UP000824120"/>
    </source>
</evidence>
<dbReference type="OrthoDB" id="690068at2759"/>
<feature type="region of interest" description="Disordered" evidence="5">
    <location>
        <begin position="18"/>
        <end position="49"/>
    </location>
</feature>
<evidence type="ECO:0000256" key="2">
    <source>
        <dbReference type="ARBA" id="ARBA00023015"/>
    </source>
</evidence>
<keyword evidence="9" id="KW-1185">Reference proteome</keyword>
<dbReference type="GO" id="GO:0005634">
    <property type="term" value="C:nucleus"/>
    <property type="evidence" value="ECO:0007669"/>
    <property type="project" value="UniProtKB-SubCell"/>
</dbReference>
<proteinExistence type="predicted"/>
<dbReference type="GO" id="GO:0003700">
    <property type="term" value="F:DNA-binding transcription factor activity"/>
    <property type="evidence" value="ECO:0007669"/>
    <property type="project" value="TreeGrafter"/>
</dbReference>
<keyword evidence="6" id="KW-0472">Membrane</keyword>
<dbReference type="InterPro" id="IPR036638">
    <property type="entry name" value="HLH_DNA-bd_sf"/>
</dbReference>
<comment type="subcellular location">
    <subcellularLocation>
        <location evidence="1">Nucleus</location>
    </subcellularLocation>
</comment>
<protein>
    <recommendedName>
        <fullName evidence="7">BHLH domain-containing protein</fullName>
    </recommendedName>
</protein>
<dbReference type="GO" id="GO:0046983">
    <property type="term" value="F:protein dimerization activity"/>
    <property type="evidence" value="ECO:0007669"/>
    <property type="project" value="InterPro"/>
</dbReference>
<dbReference type="InterPro" id="IPR011598">
    <property type="entry name" value="bHLH_dom"/>
</dbReference>
<evidence type="ECO:0000313" key="8">
    <source>
        <dbReference type="EMBL" id="KAG5622771.1"/>
    </source>
</evidence>
<dbReference type="InterPro" id="IPR054502">
    <property type="entry name" value="bHLH-TF_ACT-like_plant"/>
</dbReference>
<gene>
    <name evidence="8" type="ORF">H5410_007989</name>
</gene>
<keyword evidence="4" id="KW-0539">Nucleus</keyword>
<dbReference type="EMBL" id="JACXVP010000002">
    <property type="protein sequence ID" value="KAG5622771.1"/>
    <property type="molecule type" value="Genomic_DNA"/>
</dbReference>
<comment type="caution">
    <text evidence="8">The sequence shown here is derived from an EMBL/GenBank/DDBJ whole genome shotgun (WGS) entry which is preliminary data.</text>
</comment>
<feature type="domain" description="BHLH" evidence="7">
    <location>
        <begin position="58"/>
        <end position="101"/>
    </location>
</feature>
<reference evidence="8 9" key="1">
    <citation type="submission" date="2020-09" db="EMBL/GenBank/DDBJ databases">
        <title>De no assembly of potato wild relative species, Solanum commersonii.</title>
        <authorList>
            <person name="Cho K."/>
        </authorList>
    </citation>
    <scope>NUCLEOTIDE SEQUENCE [LARGE SCALE GENOMIC DNA]</scope>
    <source>
        <strain evidence="8">LZ3.2</strain>
        <tissue evidence="8">Leaf</tissue>
    </source>
</reference>
<sequence length="313" mass="35317">MEFKGTGQTVCINMCAKMESPNTPFDNSHNSEEREVGRRTDKRKQIDGEVKEYKSKNLKAERNRRQKLSERLLQLRSLMTKETIITDAITYIRELQMNVDNLSEQLLEMEATHGEEPETKNEEIIDTAEEMGKWGIEPEVQVAHIGPTKLWIKIVCQKKRGGLTKLMEAMNVLGFDINDTSATASKGAILITTSVEVGETYVKKVRFLVAIKKTIARRYQDLWFEVSLLMQNANALRKLDTFTVVPSPAPFEGGMDRGRGDQAPAVTHIRTHHSFNKSMAGGDLILGGFATALIASIFCYIRVTRKRNQHSQG</sequence>
<keyword evidence="3" id="KW-0804">Transcription</keyword>
<evidence type="ECO:0000256" key="3">
    <source>
        <dbReference type="ARBA" id="ARBA00023163"/>
    </source>
</evidence>